<dbReference type="RefSeq" id="WP_175476931.1">
    <property type="nucleotide sequence ID" value="NZ_FNTX01000001.1"/>
</dbReference>
<dbReference type="Pfam" id="PF03009">
    <property type="entry name" value="GDPD"/>
    <property type="match status" value="1"/>
</dbReference>
<evidence type="ECO:0000313" key="3">
    <source>
        <dbReference type="Proteomes" id="UP000199220"/>
    </source>
</evidence>
<dbReference type="GO" id="GO:0006629">
    <property type="term" value="P:lipid metabolic process"/>
    <property type="evidence" value="ECO:0007669"/>
    <property type="project" value="InterPro"/>
</dbReference>
<dbReference type="PANTHER" id="PTHR46211:SF1">
    <property type="entry name" value="GLYCEROPHOSPHODIESTER PHOSPHODIESTERASE, CYTOPLASMIC"/>
    <property type="match status" value="1"/>
</dbReference>
<reference evidence="3" key="1">
    <citation type="submission" date="2016-10" db="EMBL/GenBank/DDBJ databases">
        <authorList>
            <person name="Varghese N."/>
            <person name="Submissions S."/>
        </authorList>
    </citation>
    <scope>NUCLEOTIDE SEQUENCE [LARGE SCALE GENOMIC DNA]</scope>
    <source>
        <strain evidence="3">DSM 21368</strain>
    </source>
</reference>
<dbReference type="Proteomes" id="UP000199220">
    <property type="component" value="Unassembled WGS sequence"/>
</dbReference>
<dbReference type="InterPro" id="IPR030395">
    <property type="entry name" value="GP_PDE_dom"/>
</dbReference>
<dbReference type="SUPFAM" id="SSF51695">
    <property type="entry name" value="PLC-like phosphodiesterases"/>
    <property type="match status" value="1"/>
</dbReference>
<gene>
    <name evidence="2" type="ORF">SAMN04488554_0790</name>
</gene>
<dbReference type="PROSITE" id="PS51704">
    <property type="entry name" value="GP_PDE"/>
    <property type="match status" value="1"/>
</dbReference>
<dbReference type="PANTHER" id="PTHR46211">
    <property type="entry name" value="GLYCEROPHOSPHORYL DIESTER PHOSPHODIESTERASE"/>
    <property type="match status" value="1"/>
</dbReference>
<feature type="domain" description="GP-PDE" evidence="1">
    <location>
        <begin position="1"/>
        <end position="254"/>
    </location>
</feature>
<dbReference type="InterPro" id="IPR017946">
    <property type="entry name" value="PLC-like_Pdiesterase_TIM-brl"/>
</dbReference>
<organism evidence="2 3">
    <name type="scientific">Ruania alba</name>
    <dbReference type="NCBI Taxonomy" id="648782"/>
    <lineage>
        <taxon>Bacteria</taxon>
        <taxon>Bacillati</taxon>
        <taxon>Actinomycetota</taxon>
        <taxon>Actinomycetes</taxon>
        <taxon>Micrococcales</taxon>
        <taxon>Ruaniaceae</taxon>
        <taxon>Ruania</taxon>
    </lineage>
</organism>
<dbReference type="AlphaFoldDB" id="A0A1H5DTV2"/>
<dbReference type="GO" id="GO:0008081">
    <property type="term" value="F:phosphoric diester hydrolase activity"/>
    <property type="evidence" value="ECO:0007669"/>
    <property type="project" value="InterPro"/>
</dbReference>
<evidence type="ECO:0000259" key="1">
    <source>
        <dbReference type="PROSITE" id="PS51704"/>
    </source>
</evidence>
<accession>A0A1H5DTV2</accession>
<name>A0A1H5DTV2_9MICO</name>
<keyword evidence="3" id="KW-1185">Reference proteome</keyword>
<evidence type="ECO:0000313" key="2">
    <source>
        <dbReference type="EMBL" id="SED82258.1"/>
    </source>
</evidence>
<dbReference type="Gene3D" id="3.20.20.190">
    <property type="entry name" value="Phosphatidylinositol (PI) phosphodiesterase"/>
    <property type="match status" value="1"/>
</dbReference>
<dbReference type="STRING" id="648782.SAMN04488554_0790"/>
<proteinExistence type="predicted"/>
<dbReference type="EMBL" id="FNTX01000001">
    <property type="protein sequence ID" value="SED82258.1"/>
    <property type="molecule type" value="Genomic_DNA"/>
</dbReference>
<protein>
    <submittedName>
        <fullName evidence="2">Glycerophosphoryl diester phosphodiesterase</fullName>
    </submittedName>
</protein>
<sequence>MQIYAHRGASAEQPENTLAAFDRAIELGVDGIELDVHLSADGVPVVIHDDTLDRTTSGTGAVNAHTEAELARTDAGSGEHVPTLAEVLDLVGADAQVNVEIKDPAAVDAVARVTAQHPQVRWFASGGHWEALAHLTELVPGLVAYPLSLGHAGNEAVLLEQVRSARPEAETAVRAMLDRIGPLEEAIAFATQHGAGGVSVWERHLTADDIDAIQASGLAAWVWTVNSRERTRELRDRGIDALCTDDPAMALDVVAGR</sequence>